<accession>A0A7H8NIR3</accession>
<dbReference type="Pfam" id="PF13671">
    <property type="entry name" value="AAA_33"/>
    <property type="match status" value="1"/>
</dbReference>
<evidence type="ECO:0000313" key="2">
    <source>
        <dbReference type="Proteomes" id="UP000509303"/>
    </source>
</evidence>
<name>A0A7H8NIR3_9ACTN</name>
<sequence>MPGSGKSTVSPLVAAHHERAAHISGDVLSYMVVRGRVGFLGEPAEESRRQALLCARNMCALADNFAENDIFPVIEHTIADREMLDAMVGWLRPRPVLFVVLAPPLAVCRERDAARPARSRVHFDFGPQYREMRERLAGTGWWLDTATQTPRETAAAIASQAHERAAL</sequence>
<reference evidence="1 2" key="1">
    <citation type="submission" date="2020-06" db="EMBL/GenBank/DDBJ databases">
        <title>Genome mining for natural products.</title>
        <authorList>
            <person name="Zhang B."/>
            <person name="Shi J."/>
            <person name="Ge H."/>
        </authorList>
    </citation>
    <scope>NUCLEOTIDE SEQUENCE [LARGE SCALE GENOMIC DNA]</scope>
    <source>
        <strain evidence="1 2">NA00687</strain>
    </source>
</reference>
<evidence type="ECO:0000313" key="1">
    <source>
        <dbReference type="EMBL" id="QKW54467.1"/>
    </source>
</evidence>
<keyword evidence="2" id="KW-1185">Reference proteome</keyword>
<organism evidence="1 2">
    <name type="scientific">Streptomyces buecherae</name>
    <dbReference type="NCBI Taxonomy" id="2763006"/>
    <lineage>
        <taxon>Bacteria</taxon>
        <taxon>Bacillati</taxon>
        <taxon>Actinomycetota</taxon>
        <taxon>Actinomycetes</taxon>
        <taxon>Kitasatosporales</taxon>
        <taxon>Streptomycetaceae</taxon>
        <taxon>Streptomyces</taxon>
    </lineage>
</organism>
<gene>
    <name evidence="1" type="ORF">HUT08_12715</name>
</gene>
<dbReference type="Gene3D" id="3.40.50.300">
    <property type="entry name" value="P-loop containing nucleotide triphosphate hydrolases"/>
    <property type="match status" value="1"/>
</dbReference>
<proteinExistence type="predicted"/>
<protein>
    <submittedName>
        <fullName evidence="1">AAA family ATPase</fullName>
    </submittedName>
</protein>
<dbReference type="Proteomes" id="UP000509303">
    <property type="component" value="Chromosome"/>
</dbReference>
<dbReference type="AlphaFoldDB" id="A0A7H8NIR3"/>
<dbReference type="EMBL" id="CP054929">
    <property type="protein sequence ID" value="QKW54467.1"/>
    <property type="molecule type" value="Genomic_DNA"/>
</dbReference>
<dbReference type="SUPFAM" id="SSF52540">
    <property type="entry name" value="P-loop containing nucleoside triphosphate hydrolases"/>
    <property type="match status" value="1"/>
</dbReference>
<dbReference type="InterPro" id="IPR027417">
    <property type="entry name" value="P-loop_NTPase"/>
</dbReference>